<dbReference type="SMART" id="SM00320">
    <property type="entry name" value="WD40"/>
    <property type="match status" value="4"/>
</dbReference>
<dbReference type="InterPro" id="IPR051362">
    <property type="entry name" value="WD_repeat_creC_regulators"/>
</dbReference>
<dbReference type="PANTHER" id="PTHR14107:SF16">
    <property type="entry name" value="AT02583P"/>
    <property type="match status" value="1"/>
</dbReference>
<dbReference type="InterPro" id="IPR015943">
    <property type="entry name" value="WD40/YVTN_repeat-like_dom_sf"/>
</dbReference>
<evidence type="ECO:0000313" key="4">
    <source>
        <dbReference type="EMBL" id="KAF0741248.1"/>
    </source>
</evidence>
<dbReference type="PANTHER" id="PTHR14107">
    <property type="entry name" value="WD REPEAT PROTEIN"/>
    <property type="match status" value="1"/>
</dbReference>
<dbReference type="InterPro" id="IPR001680">
    <property type="entry name" value="WD40_rpt"/>
</dbReference>
<dbReference type="EMBL" id="VJMJ01000038">
    <property type="protein sequence ID" value="KAF0741248.1"/>
    <property type="molecule type" value="Genomic_DNA"/>
</dbReference>
<dbReference type="PROSITE" id="PS50294">
    <property type="entry name" value="WD_REPEATS_REGION"/>
    <property type="match status" value="1"/>
</dbReference>
<evidence type="ECO:0000256" key="2">
    <source>
        <dbReference type="ARBA" id="ARBA00022737"/>
    </source>
</evidence>
<organism evidence="4 5">
    <name type="scientific">Aphanomyces euteiches</name>
    <dbReference type="NCBI Taxonomy" id="100861"/>
    <lineage>
        <taxon>Eukaryota</taxon>
        <taxon>Sar</taxon>
        <taxon>Stramenopiles</taxon>
        <taxon>Oomycota</taxon>
        <taxon>Saprolegniomycetes</taxon>
        <taxon>Saprolegniales</taxon>
        <taxon>Verrucalvaceae</taxon>
        <taxon>Aphanomyces</taxon>
    </lineage>
</organism>
<dbReference type="Proteomes" id="UP000481153">
    <property type="component" value="Unassembled WGS sequence"/>
</dbReference>
<dbReference type="VEuPathDB" id="FungiDB:AeMF1_015721"/>
<accession>A0A6G0XLJ5</accession>
<dbReference type="SUPFAM" id="SSF50978">
    <property type="entry name" value="WD40 repeat-like"/>
    <property type="match status" value="1"/>
</dbReference>
<name>A0A6G0XLJ5_9STRA</name>
<feature type="repeat" description="WD" evidence="3">
    <location>
        <begin position="272"/>
        <end position="313"/>
    </location>
</feature>
<dbReference type="AlphaFoldDB" id="A0A6G0XLJ5"/>
<sequence length="422" mass="47363">MMDLTTLTGSVYVAAQEFKSRDVLLRDRSVRIHHMATHVASSNDEKEDGRPKTHWNKNCTMSFVDTKTYIPYKGQEQSTTPSHDTFILHNFGAYLFLYPFDDMETPVDVMQLASVPICHDFRVPMLPVQPTNLVLALASSDILVFDPLHGLDTFSHHNRKGSICDSPITAIKWVNQSHTEFVVAHESGAMYVYDQTFKDESIESMGVEQPEGEFTLLLQHEDRTNPVSCWQVSTQALYDLAFSPNGKYIACVGKTGLLTVFQYHMQRKIAMMQSQFGALTCLAWSPNSLYILTGGQDDAVTLWSLQHNSAVARCESHASWITRVAFDSWFCSQTSLRFGSVGEDGILCLWDFALPEDEVKLHELDPVLRTKVCEGPLSDISFQASSLALSARDGTLFVYSRPPKESFSQTVLAENVPTYSLN</sequence>
<evidence type="ECO:0000256" key="3">
    <source>
        <dbReference type="PROSITE-ProRule" id="PRU00221"/>
    </source>
</evidence>
<evidence type="ECO:0000313" key="5">
    <source>
        <dbReference type="Proteomes" id="UP000481153"/>
    </source>
</evidence>
<dbReference type="InterPro" id="IPR036322">
    <property type="entry name" value="WD40_repeat_dom_sf"/>
</dbReference>
<evidence type="ECO:0000256" key="1">
    <source>
        <dbReference type="ARBA" id="ARBA00022574"/>
    </source>
</evidence>
<proteinExistence type="predicted"/>
<dbReference type="PROSITE" id="PS50082">
    <property type="entry name" value="WD_REPEATS_2"/>
    <property type="match status" value="1"/>
</dbReference>
<keyword evidence="1 3" id="KW-0853">WD repeat</keyword>
<dbReference type="Gene3D" id="2.130.10.10">
    <property type="entry name" value="YVTN repeat-like/Quinoprotein amine dehydrogenase"/>
    <property type="match status" value="1"/>
</dbReference>
<reference evidence="4 5" key="1">
    <citation type="submission" date="2019-07" db="EMBL/GenBank/DDBJ databases">
        <title>Genomics analysis of Aphanomyces spp. identifies a new class of oomycete effector associated with host adaptation.</title>
        <authorList>
            <person name="Gaulin E."/>
        </authorList>
    </citation>
    <scope>NUCLEOTIDE SEQUENCE [LARGE SCALE GENOMIC DNA]</scope>
    <source>
        <strain evidence="4 5">ATCC 201684</strain>
    </source>
</reference>
<protein>
    <submittedName>
        <fullName evidence="4">Uncharacterized protein</fullName>
    </submittedName>
</protein>
<keyword evidence="2" id="KW-0677">Repeat</keyword>
<gene>
    <name evidence="4" type="ORF">Ae201684_003537</name>
</gene>
<comment type="caution">
    <text evidence="4">The sequence shown here is derived from an EMBL/GenBank/DDBJ whole genome shotgun (WGS) entry which is preliminary data.</text>
</comment>
<dbReference type="Pfam" id="PF00400">
    <property type="entry name" value="WD40"/>
    <property type="match status" value="2"/>
</dbReference>
<keyword evidence="5" id="KW-1185">Reference proteome</keyword>